<dbReference type="EMBL" id="MTKT01001932">
    <property type="protein sequence ID" value="OWM83351.1"/>
    <property type="molecule type" value="Genomic_DNA"/>
</dbReference>
<keyword evidence="5" id="KW-1185">Reference proteome</keyword>
<dbReference type="AlphaFoldDB" id="A0A218XFV1"/>
<dbReference type="EMBL" id="PGOL01000675">
    <property type="protein sequence ID" value="PKI66390.1"/>
    <property type="molecule type" value="Genomic_DNA"/>
</dbReference>
<proteinExistence type="predicted"/>
<reference evidence="4" key="1">
    <citation type="journal article" date="2017" name="Plant J.">
        <title>The pomegranate (Punica granatum L.) genome and the genomics of punicalagin biosynthesis.</title>
        <authorList>
            <person name="Qin G."/>
            <person name="Xu C."/>
            <person name="Ming R."/>
            <person name="Tang H."/>
            <person name="Guyot R."/>
            <person name="Kramer E.M."/>
            <person name="Hu Y."/>
            <person name="Yi X."/>
            <person name="Qi Y."/>
            <person name="Xu X."/>
            <person name="Gao Z."/>
            <person name="Pan H."/>
            <person name="Jian J."/>
            <person name="Tian Y."/>
            <person name="Yue Z."/>
            <person name="Xu Y."/>
        </authorList>
    </citation>
    <scope>NUCLEOTIDE SEQUENCE [LARGE SCALE GENOMIC DNA]</scope>
    <source>
        <strain evidence="4">cv. Dabenzi</strain>
    </source>
</reference>
<evidence type="ECO:0000313" key="2">
    <source>
        <dbReference type="EMBL" id="OWM83351.1"/>
    </source>
</evidence>
<accession>A0A218XFV1</accession>
<comment type="caution">
    <text evidence="2">The sequence shown here is derived from an EMBL/GenBank/DDBJ whole genome shotgun (WGS) entry which is preliminary data.</text>
</comment>
<dbReference type="Proteomes" id="UP000233551">
    <property type="component" value="Unassembled WGS sequence"/>
</dbReference>
<evidence type="ECO:0000256" key="1">
    <source>
        <dbReference type="SAM" id="MobiDB-lite"/>
    </source>
</evidence>
<evidence type="ECO:0000313" key="4">
    <source>
        <dbReference type="Proteomes" id="UP000197138"/>
    </source>
</evidence>
<reference evidence="3 5" key="3">
    <citation type="submission" date="2017-11" db="EMBL/GenBank/DDBJ databases">
        <title>De-novo sequencing of pomegranate (Punica granatum L.) genome.</title>
        <authorList>
            <person name="Akparov Z."/>
            <person name="Amiraslanov A."/>
            <person name="Hajiyeva S."/>
            <person name="Abbasov M."/>
            <person name="Kaur K."/>
            <person name="Hamwieh A."/>
            <person name="Solovyev V."/>
            <person name="Salamov A."/>
            <person name="Braich B."/>
            <person name="Kosarev P."/>
            <person name="Mahmoud A."/>
            <person name="Hajiyev E."/>
            <person name="Babayeva S."/>
            <person name="Izzatullayeva V."/>
            <person name="Mammadov A."/>
            <person name="Mammadov A."/>
            <person name="Sharifova S."/>
            <person name="Ojaghi J."/>
            <person name="Eynullazada K."/>
            <person name="Bayramov B."/>
            <person name="Abdulazimova A."/>
            <person name="Shahmuradov I."/>
        </authorList>
    </citation>
    <scope>NUCLEOTIDE SEQUENCE [LARGE SCALE GENOMIC DNA]</scope>
    <source>
        <strain evidence="3">AG2017</strain>
        <strain evidence="5">cv. AG2017</strain>
        <tissue evidence="3">Leaf</tissue>
    </source>
</reference>
<evidence type="ECO:0000313" key="5">
    <source>
        <dbReference type="Proteomes" id="UP000233551"/>
    </source>
</evidence>
<evidence type="ECO:0000313" key="3">
    <source>
        <dbReference type="EMBL" id="PKI66390.1"/>
    </source>
</evidence>
<gene>
    <name evidence="2" type="ORF">CDL15_Pgr012832</name>
    <name evidence="3" type="ORF">CRG98_013192</name>
</gene>
<feature type="region of interest" description="Disordered" evidence="1">
    <location>
        <begin position="38"/>
        <end position="66"/>
    </location>
</feature>
<name>A0A218XFV1_PUNGR</name>
<feature type="compositionally biased region" description="Basic and acidic residues" evidence="1">
    <location>
        <begin position="38"/>
        <end position="53"/>
    </location>
</feature>
<sequence length="100" mass="10651">MAPGWISACTGGSGLVPQVGTGPLAPLGSAGRCRGQLERSARTDFSGKSKEACETQTRPGKEKRKKGRLCSVAWLSDRDHLVMGESEGHEEPLEKMARLA</sequence>
<organism evidence="2 4">
    <name type="scientific">Punica granatum</name>
    <name type="common">Pomegranate</name>
    <dbReference type="NCBI Taxonomy" id="22663"/>
    <lineage>
        <taxon>Eukaryota</taxon>
        <taxon>Viridiplantae</taxon>
        <taxon>Streptophyta</taxon>
        <taxon>Embryophyta</taxon>
        <taxon>Tracheophyta</taxon>
        <taxon>Spermatophyta</taxon>
        <taxon>Magnoliopsida</taxon>
        <taxon>eudicotyledons</taxon>
        <taxon>Gunneridae</taxon>
        <taxon>Pentapetalae</taxon>
        <taxon>rosids</taxon>
        <taxon>malvids</taxon>
        <taxon>Myrtales</taxon>
        <taxon>Lythraceae</taxon>
        <taxon>Punica</taxon>
    </lineage>
</organism>
<reference evidence="2" key="2">
    <citation type="submission" date="2017-06" db="EMBL/GenBank/DDBJ databases">
        <title>The pomegranate genome and the genomics of punicalagin biosynthesis.</title>
        <authorList>
            <person name="Xu C."/>
        </authorList>
    </citation>
    <scope>NUCLEOTIDE SEQUENCE [LARGE SCALE GENOMIC DNA]</scope>
    <source>
        <tissue evidence="2">Fresh leaf</tissue>
    </source>
</reference>
<protein>
    <submittedName>
        <fullName evidence="2">Uncharacterized protein</fullName>
    </submittedName>
</protein>
<dbReference type="Proteomes" id="UP000197138">
    <property type="component" value="Unassembled WGS sequence"/>
</dbReference>